<proteinExistence type="predicted"/>
<keyword evidence="3" id="KW-1185">Reference proteome</keyword>
<keyword evidence="1" id="KW-1133">Transmembrane helix</keyword>
<reference evidence="2 3" key="1">
    <citation type="journal article" date="2018" name="Int. J. Syst. Evol. Microbiol.">
        <title>Flavobacterium chryseum sp. nov. and Flavobacterium psychroterrae sp. nov., novel environmental bacteria isolated from Antarctica.</title>
        <authorList>
            <person name="Kralova S."/>
            <person name="Svec P."/>
            <person name="Busse H.J."/>
            <person name="Stankova E."/>
            <person name="Vaczi P."/>
            <person name="Sedlacek I."/>
        </authorList>
    </citation>
    <scope>NUCLEOTIDE SEQUENCE [LARGE SCALE GENOMIC DNA]</scope>
    <source>
        <strain evidence="2 3">CCM 8827</strain>
    </source>
</reference>
<keyword evidence="1" id="KW-0812">Transmembrane</keyword>
<evidence type="ECO:0000313" key="2">
    <source>
        <dbReference type="EMBL" id="MBS7231795.1"/>
    </source>
</evidence>
<sequence length="70" mass="8569">MHNNKPTKETHNEWNSNPNNFIWRFFYFNPKDNRLFPRKRIKELGWTINFANPNAAFLFIFIIAIVLMIR</sequence>
<protein>
    <recommendedName>
        <fullName evidence="4">DUF5808 domain-containing protein</fullName>
    </recommendedName>
</protein>
<comment type="caution">
    <text evidence="2">The sequence shown here is derived from an EMBL/GenBank/DDBJ whole genome shotgun (WGS) entry which is preliminary data.</text>
</comment>
<dbReference type="RefSeq" id="WP_213299999.1">
    <property type="nucleotide sequence ID" value="NZ_JAGYVZ010000010.1"/>
</dbReference>
<keyword evidence="1" id="KW-0472">Membrane</keyword>
<evidence type="ECO:0008006" key="4">
    <source>
        <dbReference type="Google" id="ProtNLM"/>
    </source>
</evidence>
<evidence type="ECO:0000313" key="3">
    <source>
        <dbReference type="Proteomes" id="UP000722625"/>
    </source>
</evidence>
<feature type="transmembrane region" description="Helical" evidence="1">
    <location>
        <begin position="44"/>
        <end position="69"/>
    </location>
</feature>
<name>A0ABS5PBV9_9FLAO</name>
<organism evidence="2 3">
    <name type="scientific">Flavobacterium psychroterrae</name>
    <dbReference type="NCBI Taxonomy" id="2133767"/>
    <lineage>
        <taxon>Bacteria</taxon>
        <taxon>Pseudomonadati</taxon>
        <taxon>Bacteroidota</taxon>
        <taxon>Flavobacteriia</taxon>
        <taxon>Flavobacteriales</taxon>
        <taxon>Flavobacteriaceae</taxon>
        <taxon>Flavobacterium</taxon>
    </lineage>
</organism>
<dbReference type="EMBL" id="JAGYVZ010000010">
    <property type="protein sequence ID" value="MBS7231795.1"/>
    <property type="molecule type" value="Genomic_DNA"/>
</dbReference>
<dbReference type="Proteomes" id="UP000722625">
    <property type="component" value="Unassembled WGS sequence"/>
</dbReference>
<gene>
    <name evidence="2" type="ORF">KHA90_12235</name>
</gene>
<accession>A0ABS5PBV9</accession>
<evidence type="ECO:0000256" key="1">
    <source>
        <dbReference type="SAM" id="Phobius"/>
    </source>
</evidence>